<evidence type="ECO:0000313" key="2">
    <source>
        <dbReference type="Proteomes" id="UP000011592"/>
    </source>
</evidence>
<evidence type="ECO:0000313" key="1">
    <source>
        <dbReference type="EMBL" id="ELY78660.1"/>
    </source>
</evidence>
<proteinExistence type="predicted"/>
<accession>L9YWR5</accession>
<organism evidence="1 2">
    <name type="scientific">Natrinema gari JCM 14663</name>
    <dbReference type="NCBI Taxonomy" id="1230459"/>
    <lineage>
        <taxon>Archaea</taxon>
        <taxon>Methanobacteriati</taxon>
        <taxon>Methanobacteriota</taxon>
        <taxon>Stenosarchaea group</taxon>
        <taxon>Halobacteria</taxon>
        <taxon>Halobacteriales</taxon>
        <taxon>Natrialbaceae</taxon>
        <taxon>Natrinema</taxon>
    </lineage>
</organism>
<protein>
    <submittedName>
        <fullName evidence="1">Uncharacterized protein</fullName>
    </submittedName>
</protein>
<gene>
    <name evidence="1" type="ORF">C486_12797</name>
</gene>
<keyword evidence="2" id="KW-1185">Reference proteome</keyword>
<reference evidence="1 2" key="1">
    <citation type="journal article" date="2014" name="PLoS Genet.">
        <title>Phylogenetically driven sequencing of extremely halophilic archaea reveals strategies for static and dynamic osmo-response.</title>
        <authorList>
            <person name="Becker E.A."/>
            <person name="Seitzer P.M."/>
            <person name="Tritt A."/>
            <person name="Larsen D."/>
            <person name="Krusor M."/>
            <person name="Yao A.I."/>
            <person name="Wu D."/>
            <person name="Madern D."/>
            <person name="Eisen J.A."/>
            <person name="Darling A.E."/>
            <person name="Facciotti M.T."/>
        </authorList>
    </citation>
    <scope>NUCLEOTIDE SEQUENCE [LARGE SCALE GENOMIC DNA]</scope>
    <source>
        <strain evidence="1 2">JCM 14663</strain>
    </source>
</reference>
<dbReference type="Proteomes" id="UP000011592">
    <property type="component" value="Unassembled WGS sequence"/>
</dbReference>
<comment type="caution">
    <text evidence="1">The sequence shown here is derived from an EMBL/GenBank/DDBJ whole genome shotgun (WGS) entry which is preliminary data.</text>
</comment>
<name>L9YWR5_9EURY</name>
<dbReference type="AlphaFoldDB" id="L9YWR5"/>
<sequence length="171" mass="18822">MPVVTGREDRVTDERPDSRRDIVHVVLTPSQSVAHEVGIDDVHVRLEFIEHFRVGPVVPELGQAVRFDPDARKLRVVVSGVPALQSDSDESVALTECNAHVGVVARVCEPPLQDGVELDGADGLHRHRIVAFVVARHGIAEATGCRAKSRDRRASLHYGPSRPLCIARHRF</sequence>
<dbReference type="EMBL" id="AOIJ01000055">
    <property type="protein sequence ID" value="ELY78660.1"/>
    <property type="molecule type" value="Genomic_DNA"/>
</dbReference>